<keyword evidence="1" id="KW-0812">Transmembrane</keyword>
<proteinExistence type="predicted"/>
<accession>A0A830HJP1</accession>
<dbReference type="AlphaFoldDB" id="A0A830HJP1"/>
<name>A0A830HJP1_9CHLO</name>
<protein>
    <submittedName>
        <fullName evidence="2">Uncharacterized protein</fullName>
    </submittedName>
</protein>
<gene>
    <name evidence="2" type="ORF">PPROV_000477700</name>
</gene>
<dbReference type="EMBL" id="BNJQ01000011">
    <property type="protein sequence ID" value="GHP06030.1"/>
    <property type="molecule type" value="Genomic_DNA"/>
</dbReference>
<evidence type="ECO:0000313" key="3">
    <source>
        <dbReference type="Proteomes" id="UP000660262"/>
    </source>
</evidence>
<reference evidence="2" key="1">
    <citation type="submission" date="2020-10" db="EMBL/GenBank/DDBJ databases">
        <title>Unveiling of a novel bifunctional photoreceptor, Dualchrome1, isolated from a cosmopolitan green alga.</title>
        <authorList>
            <person name="Suzuki S."/>
            <person name="Kawachi M."/>
        </authorList>
    </citation>
    <scope>NUCLEOTIDE SEQUENCE</scope>
    <source>
        <strain evidence="2">NIES 2893</strain>
    </source>
</reference>
<dbReference type="Proteomes" id="UP000660262">
    <property type="component" value="Unassembled WGS sequence"/>
</dbReference>
<sequence>MPSSAALGLESLVGAVMEALRRVHAFMRAHPSTHSDAALMPTTADWITVAFIYVLYVSSWWIFVRGLIAMFTTYRRGKRAHEE</sequence>
<organism evidence="2 3">
    <name type="scientific">Pycnococcus provasolii</name>
    <dbReference type="NCBI Taxonomy" id="41880"/>
    <lineage>
        <taxon>Eukaryota</taxon>
        <taxon>Viridiplantae</taxon>
        <taxon>Chlorophyta</taxon>
        <taxon>Pseudoscourfieldiophyceae</taxon>
        <taxon>Pseudoscourfieldiales</taxon>
        <taxon>Pycnococcaceae</taxon>
        <taxon>Pycnococcus</taxon>
    </lineage>
</organism>
<comment type="caution">
    <text evidence="2">The sequence shown here is derived from an EMBL/GenBank/DDBJ whole genome shotgun (WGS) entry which is preliminary data.</text>
</comment>
<keyword evidence="1" id="KW-1133">Transmembrane helix</keyword>
<keyword evidence="1" id="KW-0472">Membrane</keyword>
<evidence type="ECO:0000313" key="2">
    <source>
        <dbReference type="EMBL" id="GHP06030.1"/>
    </source>
</evidence>
<feature type="transmembrane region" description="Helical" evidence="1">
    <location>
        <begin position="49"/>
        <end position="71"/>
    </location>
</feature>
<keyword evidence="3" id="KW-1185">Reference proteome</keyword>
<evidence type="ECO:0000256" key="1">
    <source>
        <dbReference type="SAM" id="Phobius"/>
    </source>
</evidence>